<proteinExistence type="predicted"/>
<reference evidence="1" key="1">
    <citation type="submission" date="2018-05" db="EMBL/GenBank/DDBJ databases">
        <authorList>
            <person name="Lanie J.A."/>
            <person name="Ng W.-L."/>
            <person name="Kazmierczak K.M."/>
            <person name="Andrzejewski T.M."/>
            <person name="Davidsen T.M."/>
            <person name="Wayne K.J."/>
            <person name="Tettelin H."/>
            <person name="Glass J.I."/>
            <person name="Rusch D."/>
            <person name="Podicherti R."/>
            <person name="Tsui H.-C.T."/>
            <person name="Winkler M.E."/>
        </authorList>
    </citation>
    <scope>NUCLEOTIDE SEQUENCE</scope>
</reference>
<evidence type="ECO:0000313" key="1">
    <source>
        <dbReference type="EMBL" id="SVB35196.1"/>
    </source>
</evidence>
<gene>
    <name evidence="1" type="ORF">METZ01_LOCUS188050</name>
</gene>
<protein>
    <submittedName>
        <fullName evidence="1">Uncharacterized protein</fullName>
    </submittedName>
</protein>
<accession>A0A382D9N0</accession>
<dbReference type="EMBL" id="UINC01038332">
    <property type="protein sequence ID" value="SVB35196.1"/>
    <property type="molecule type" value="Genomic_DNA"/>
</dbReference>
<organism evidence="1">
    <name type="scientific">marine metagenome</name>
    <dbReference type="NCBI Taxonomy" id="408172"/>
    <lineage>
        <taxon>unclassified sequences</taxon>
        <taxon>metagenomes</taxon>
        <taxon>ecological metagenomes</taxon>
    </lineage>
</organism>
<name>A0A382D9N0_9ZZZZ</name>
<dbReference type="AlphaFoldDB" id="A0A382D9N0"/>
<sequence length="41" mass="4584">MKTFIGLILMALCGFVGVGKADQTGLQIKDWIRHITRPKIL</sequence>